<reference evidence="1 2" key="1">
    <citation type="submission" date="2018-10" db="EMBL/GenBank/DDBJ databases">
        <title>Phylogenomics of Brevibacillus.</title>
        <authorList>
            <person name="Dunlap C."/>
        </authorList>
    </citation>
    <scope>NUCLEOTIDE SEQUENCE [LARGE SCALE GENOMIC DNA]</scope>
    <source>
        <strain evidence="1 2">JCM 15716</strain>
    </source>
</reference>
<comment type="caution">
    <text evidence="1">The sequence shown here is derived from an EMBL/GenBank/DDBJ whole genome shotgun (WGS) entry which is preliminary data.</text>
</comment>
<dbReference type="OrthoDB" id="2891755at2"/>
<dbReference type="Pfam" id="PF11256">
    <property type="entry name" value="SAV0927-like"/>
    <property type="match status" value="1"/>
</dbReference>
<dbReference type="AlphaFoldDB" id="A0A3M8DGH4"/>
<gene>
    <name evidence="1" type="ORF">EDM56_16115</name>
</gene>
<evidence type="ECO:0000313" key="2">
    <source>
        <dbReference type="Proteomes" id="UP000271031"/>
    </source>
</evidence>
<protein>
    <submittedName>
        <fullName evidence="1">DUF3055 domain-containing protein</fullName>
    </submittedName>
</protein>
<name>A0A3M8DGH4_9BACL</name>
<evidence type="ECO:0000313" key="1">
    <source>
        <dbReference type="EMBL" id="RNB87202.1"/>
    </source>
</evidence>
<proteinExistence type="predicted"/>
<accession>A0A3M8DGH4</accession>
<dbReference type="InterPro" id="IPR021415">
    <property type="entry name" value="SAV0927-like"/>
</dbReference>
<dbReference type="Proteomes" id="UP000271031">
    <property type="component" value="Unassembled WGS sequence"/>
</dbReference>
<sequence>MHFCISFCSFRTDFARKKRTLLVGINPAYKNGVKARGYLHMNFEYLYDETEKPLTRYVTFVTKKNRYDFGLFHTQQFNGKSLVVSLQSLKAALMASDDVYRSDYWIKKLEIDEEDIEVVKEFFKNSLSPIDSLLTQY</sequence>
<keyword evidence="2" id="KW-1185">Reference proteome</keyword>
<dbReference type="EMBL" id="RHHQ01000012">
    <property type="protein sequence ID" value="RNB87202.1"/>
    <property type="molecule type" value="Genomic_DNA"/>
</dbReference>
<organism evidence="1 2">
    <name type="scientific">Brevibacillus fluminis</name>
    <dbReference type="NCBI Taxonomy" id="511487"/>
    <lineage>
        <taxon>Bacteria</taxon>
        <taxon>Bacillati</taxon>
        <taxon>Bacillota</taxon>
        <taxon>Bacilli</taxon>
        <taxon>Bacillales</taxon>
        <taxon>Paenibacillaceae</taxon>
        <taxon>Brevibacillus</taxon>
    </lineage>
</organism>